<proteinExistence type="inferred from homology"/>
<organism evidence="4 5">
    <name type="scientific">Daphnia magna</name>
    <dbReference type="NCBI Taxonomy" id="35525"/>
    <lineage>
        <taxon>Eukaryota</taxon>
        <taxon>Metazoa</taxon>
        <taxon>Ecdysozoa</taxon>
        <taxon>Arthropoda</taxon>
        <taxon>Crustacea</taxon>
        <taxon>Branchiopoda</taxon>
        <taxon>Diplostraca</taxon>
        <taxon>Cladocera</taxon>
        <taxon>Anomopoda</taxon>
        <taxon>Daphniidae</taxon>
        <taxon>Daphnia</taxon>
    </lineage>
</organism>
<keyword evidence="2" id="KW-0645">Protease</keyword>
<dbReference type="InterPro" id="IPR001461">
    <property type="entry name" value="Aspartic_peptidase_A1"/>
</dbReference>
<keyword evidence="2" id="KW-0378">Hydrolase</keyword>
<evidence type="ECO:0000313" key="4">
    <source>
        <dbReference type="EMBL" id="KAK4028610.1"/>
    </source>
</evidence>
<comment type="caution">
    <text evidence="4">The sequence shown here is derived from an EMBL/GenBank/DDBJ whole genome shotgun (WGS) entry which is preliminary data.</text>
</comment>
<comment type="similarity">
    <text evidence="1 2">Belongs to the peptidase A1 family.</text>
</comment>
<dbReference type="InterPro" id="IPR037120">
    <property type="entry name" value="Haem_peroxidase_sf_animal"/>
</dbReference>
<dbReference type="SUPFAM" id="SSF53067">
    <property type="entry name" value="Actin-like ATPase domain"/>
    <property type="match status" value="1"/>
</dbReference>
<dbReference type="InterPro" id="IPR019791">
    <property type="entry name" value="Haem_peroxidase_animal"/>
</dbReference>
<dbReference type="SUPFAM" id="SSF50630">
    <property type="entry name" value="Acid proteases"/>
    <property type="match status" value="1"/>
</dbReference>
<evidence type="ECO:0000259" key="3">
    <source>
        <dbReference type="Pfam" id="PF00026"/>
    </source>
</evidence>
<dbReference type="Proteomes" id="UP001234178">
    <property type="component" value="Unassembled WGS sequence"/>
</dbReference>
<dbReference type="PROSITE" id="PS00141">
    <property type="entry name" value="ASP_PROTEASE"/>
    <property type="match status" value="1"/>
</dbReference>
<evidence type="ECO:0000313" key="5">
    <source>
        <dbReference type="Proteomes" id="UP001234178"/>
    </source>
</evidence>
<dbReference type="SUPFAM" id="SSF48113">
    <property type="entry name" value="Heme-dependent peroxidases"/>
    <property type="match status" value="1"/>
</dbReference>
<dbReference type="Gene3D" id="3.30.420.40">
    <property type="match status" value="1"/>
</dbReference>
<dbReference type="PRINTS" id="PR00792">
    <property type="entry name" value="PEPSIN"/>
</dbReference>
<keyword evidence="2" id="KW-0064">Aspartyl protease</keyword>
<dbReference type="InterPro" id="IPR043129">
    <property type="entry name" value="ATPase_NBD"/>
</dbReference>
<dbReference type="InterPro" id="IPR021109">
    <property type="entry name" value="Peptidase_aspartic_dom_sf"/>
</dbReference>
<dbReference type="PANTHER" id="PTHR14187">
    <property type="entry name" value="ALPHA KINASE/ELONGATION FACTOR 2 KINASE"/>
    <property type="match status" value="1"/>
</dbReference>
<dbReference type="EMBL" id="JAOYFB010000039">
    <property type="protein sequence ID" value="KAK4028610.1"/>
    <property type="molecule type" value="Genomic_DNA"/>
</dbReference>
<protein>
    <recommendedName>
        <fullName evidence="3">Peptidase A1 domain-containing protein</fullName>
    </recommendedName>
</protein>
<reference evidence="4 5" key="1">
    <citation type="journal article" date="2023" name="Nucleic Acids Res.">
        <title>The hologenome of Daphnia magna reveals possible DNA methylation and microbiome-mediated evolution of the host genome.</title>
        <authorList>
            <person name="Chaturvedi A."/>
            <person name="Li X."/>
            <person name="Dhandapani V."/>
            <person name="Marshall H."/>
            <person name="Kissane S."/>
            <person name="Cuenca-Cambronero M."/>
            <person name="Asole G."/>
            <person name="Calvet F."/>
            <person name="Ruiz-Romero M."/>
            <person name="Marangio P."/>
            <person name="Guigo R."/>
            <person name="Rago D."/>
            <person name="Mirbahai L."/>
            <person name="Eastwood N."/>
            <person name="Colbourne J.K."/>
            <person name="Zhou J."/>
            <person name="Mallon E."/>
            <person name="Orsini L."/>
        </authorList>
    </citation>
    <scope>NUCLEOTIDE SEQUENCE [LARGE SCALE GENOMIC DNA]</scope>
    <source>
        <strain evidence="4">LRV0_1</strain>
    </source>
</reference>
<dbReference type="Pfam" id="PF00026">
    <property type="entry name" value="Asp"/>
    <property type="match status" value="1"/>
</dbReference>
<dbReference type="Gene3D" id="1.10.640.10">
    <property type="entry name" value="Haem peroxidase domain superfamily, animal type"/>
    <property type="match status" value="1"/>
</dbReference>
<accession>A0ABR0AU18</accession>
<gene>
    <name evidence="4" type="ORF">OUZ56_021615</name>
</gene>
<dbReference type="Gene3D" id="2.40.70.10">
    <property type="entry name" value="Acid Proteases"/>
    <property type="match status" value="1"/>
</dbReference>
<dbReference type="InterPro" id="IPR033121">
    <property type="entry name" value="PEPTIDASE_A1"/>
</dbReference>
<dbReference type="InterPro" id="IPR010255">
    <property type="entry name" value="Haem_peroxidase_sf"/>
</dbReference>
<dbReference type="PANTHER" id="PTHR14187:SF46">
    <property type="entry name" value="HEAT SHOCK 70 KDA PROTEIN 12A"/>
    <property type="match status" value="1"/>
</dbReference>
<dbReference type="InterPro" id="IPR001969">
    <property type="entry name" value="Aspartic_peptidase_AS"/>
</dbReference>
<evidence type="ECO:0000256" key="1">
    <source>
        <dbReference type="ARBA" id="ARBA00007447"/>
    </source>
</evidence>
<sequence>MGVPNKTWLCRFKTLFRRNTIFRRLLPTQYGNGIDSPRPATDGGELLNPRNISLSIVGDDGPNSTDITVIVMSFGQFVTHDITYSEDFTFEFFISSRTSLWTHCKRTYISIGSERSRVAVNAEKQCKLAIMLLPTSSETACPRSSALKDDGKQKLMLGKARASFSFWLSRNPDATEGGEIIFGGSDPNRYTCKISWVPVTRKAYWQFKVDGVQVSNEAEGFFCQGGCQMIADTGTSLIAGPVDEKEIEHTDRWCPDHGRGILHHLQQNCEVKLCIGLHVCCKFKKTLHHQKQLGRSTLIQAANKVDSLPAVTVFAHALRFFKEHALRELSDQTVIPIHNEDIRWVITVPAIWRSAAKQLMREAAYEAGLGYERLPHQVLISLEPEAASLFCRQLKRHQLKTEKPAELQLTPDSLGKPRPLKPWNRSAQRESMYVDAVLDVCPDQRYMVVDCGGGTVDITVH</sequence>
<dbReference type="Pfam" id="PF03098">
    <property type="entry name" value="An_peroxidase"/>
    <property type="match status" value="1"/>
</dbReference>
<evidence type="ECO:0000256" key="2">
    <source>
        <dbReference type="RuleBase" id="RU000454"/>
    </source>
</evidence>
<dbReference type="Gene3D" id="2.60.40.1960">
    <property type="match status" value="1"/>
</dbReference>
<keyword evidence="5" id="KW-1185">Reference proteome</keyword>
<name>A0ABR0AU18_9CRUS</name>
<feature type="domain" description="Peptidase A1" evidence="3">
    <location>
        <begin position="162"/>
        <end position="243"/>
    </location>
</feature>